<keyword evidence="4 5" id="KW-0238">DNA-binding</keyword>
<dbReference type="AlphaFoldDB" id="A0A194QBV1"/>
<evidence type="ECO:0000256" key="3">
    <source>
        <dbReference type="ARBA" id="ARBA00022833"/>
    </source>
</evidence>
<protein>
    <recommendedName>
        <fullName evidence="6">THAP-type domain-containing protein</fullName>
    </recommendedName>
</protein>
<accession>A0A194QBV1</accession>
<dbReference type="Gene3D" id="6.20.210.20">
    <property type="entry name" value="THAP domain"/>
    <property type="match status" value="1"/>
</dbReference>
<feature type="domain" description="THAP-type" evidence="6">
    <location>
        <begin position="1"/>
        <end position="87"/>
    </location>
</feature>
<evidence type="ECO:0000256" key="2">
    <source>
        <dbReference type="ARBA" id="ARBA00022771"/>
    </source>
</evidence>
<evidence type="ECO:0000313" key="8">
    <source>
        <dbReference type="Proteomes" id="UP000053268"/>
    </source>
</evidence>
<dbReference type="Proteomes" id="UP000053268">
    <property type="component" value="Unassembled WGS sequence"/>
</dbReference>
<evidence type="ECO:0000256" key="1">
    <source>
        <dbReference type="ARBA" id="ARBA00022723"/>
    </source>
</evidence>
<keyword evidence="1" id="KW-0479">Metal-binding</keyword>
<gene>
    <name evidence="7" type="ORF">RR46_09673</name>
</gene>
<dbReference type="PANTHER" id="PTHR46600:SF11">
    <property type="entry name" value="THAP DOMAIN-CONTAINING PROTEIN 10"/>
    <property type="match status" value="1"/>
</dbReference>
<organism evidence="7 8">
    <name type="scientific">Papilio xuthus</name>
    <name type="common">Asian swallowtail butterfly</name>
    <dbReference type="NCBI Taxonomy" id="66420"/>
    <lineage>
        <taxon>Eukaryota</taxon>
        <taxon>Metazoa</taxon>
        <taxon>Ecdysozoa</taxon>
        <taxon>Arthropoda</taxon>
        <taxon>Hexapoda</taxon>
        <taxon>Insecta</taxon>
        <taxon>Pterygota</taxon>
        <taxon>Neoptera</taxon>
        <taxon>Endopterygota</taxon>
        <taxon>Lepidoptera</taxon>
        <taxon>Glossata</taxon>
        <taxon>Ditrysia</taxon>
        <taxon>Papilionoidea</taxon>
        <taxon>Papilionidae</taxon>
        <taxon>Papilioninae</taxon>
        <taxon>Papilio</taxon>
    </lineage>
</organism>
<keyword evidence="3" id="KW-0862">Zinc</keyword>
<dbReference type="PANTHER" id="PTHR46600">
    <property type="entry name" value="THAP DOMAIN-CONTAINING"/>
    <property type="match status" value="1"/>
</dbReference>
<dbReference type="InterPro" id="IPR006612">
    <property type="entry name" value="THAP_Znf"/>
</dbReference>
<dbReference type="SMART" id="SM00980">
    <property type="entry name" value="THAP"/>
    <property type="match status" value="1"/>
</dbReference>
<dbReference type="GO" id="GO:0008270">
    <property type="term" value="F:zinc ion binding"/>
    <property type="evidence" value="ECO:0007669"/>
    <property type="project" value="UniProtKB-KW"/>
</dbReference>
<evidence type="ECO:0000256" key="5">
    <source>
        <dbReference type="PROSITE-ProRule" id="PRU00309"/>
    </source>
</evidence>
<sequence length="275" mass="31626">MTKCSFKFCKSVKPQHPKNDGMSYFRFPKHLIRREKWIEVVRRQRDEPFFEPNTASIVCSKHFNKDDLYTTDKGTTRLLDTAVPNTNPVNLNATTIEGENETENDICKQLNKVQSTTTQRIYQYSIKTRDSTNCKSIDKIMKTDTSNVGIYEENDNRSYSFNENPCSPSTSYNSGSENIEKSGKIIKIEFDESSNNSEDTNEIDNNFVDRNDTDFIGTRDFDKFGEQVAAMLKKLPMHKALDLQPRIVKLIASVMNDDDQTTMIEIENELYGEGN</sequence>
<keyword evidence="8" id="KW-1185">Reference proteome</keyword>
<dbReference type="SUPFAM" id="SSF57716">
    <property type="entry name" value="Glucocorticoid receptor-like (DNA-binding domain)"/>
    <property type="match status" value="1"/>
</dbReference>
<keyword evidence="2 5" id="KW-0863">Zinc-finger</keyword>
<evidence type="ECO:0000256" key="4">
    <source>
        <dbReference type="ARBA" id="ARBA00023125"/>
    </source>
</evidence>
<dbReference type="InterPro" id="IPR026516">
    <property type="entry name" value="THAP1/10"/>
</dbReference>
<dbReference type="InterPro" id="IPR038441">
    <property type="entry name" value="THAP_Znf_sf"/>
</dbReference>
<dbReference type="Pfam" id="PF05485">
    <property type="entry name" value="THAP"/>
    <property type="match status" value="1"/>
</dbReference>
<evidence type="ECO:0000259" key="6">
    <source>
        <dbReference type="PROSITE" id="PS50950"/>
    </source>
</evidence>
<dbReference type="PROSITE" id="PS50950">
    <property type="entry name" value="ZF_THAP"/>
    <property type="match status" value="1"/>
</dbReference>
<proteinExistence type="predicted"/>
<evidence type="ECO:0000313" key="7">
    <source>
        <dbReference type="EMBL" id="KPJ02470.1"/>
    </source>
</evidence>
<reference evidence="7 8" key="1">
    <citation type="journal article" date="2015" name="Nat. Commun.">
        <title>Outbred genome sequencing and CRISPR/Cas9 gene editing in butterflies.</title>
        <authorList>
            <person name="Li X."/>
            <person name="Fan D."/>
            <person name="Zhang W."/>
            <person name="Liu G."/>
            <person name="Zhang L."/>
            <person name="Zhao L."/>
            <person name="Fang X."/>
            <person name="Chen L."/>
            <person name="Dong Y."/>
            <person name="Chen Y."/>
            <person name="Ding Y."/>
            <person name="Zhao R."/>
            <person name="Feng M."/>
            <person name="Zhu Y."/>
            <person name="Feng Y."/>
            <person name="Jiang X."/>
            <person name="Zhu D."/>
            <person name="Xiang H."/>
            <person name="Feng X."/>
            <person name="Li S."/>
            <person name="Wang J."/>
            <person name="Zhang G."/>
            <person name="Kronforst M.R."/>
            <person name="Wang W."/>
        </authorList>
    </citation>
    <scope>NUCLEOTIDE SEQUENCE [LARGE SCALE GENOMIC DNA]</scope>
    <source>
        <strain evidence="7">Ya'a_city_454_Px</strain>
        <tissue evidence="7">Whole body</tissue>
    </source>
</reference>
<name>A0A194QBV1_PAPXU</name>
<dbReference type="SMART" id="SM00692">
    <property type="entry name" value="DM3"/>
    <property type="match status" value="1"/>
</dbReference>
<dbReference type="EMBL" id="KQ459232">
    <property type="protein sequence ID" value="KPJ02470.1"/>
    <property type="molecule type" value="Genomic_DNA"/>
</dbReference>
<dbReference type="GO" id="GO:0043565">
    <property type="term" value="F:sequence-specific DNA binding"/>
    <property type="evidence" value="ECO:0007669"/>
    <property type="project" value="InterPro"/>
</dbReference>